<name>A0A0R2BKZ8_SECCO</name>
<keyword evidence="3" id="KW-0963">Cytoplasm</keyword>
<comment type="subcellular location">
    <subcellularLocation>
        <location evidence="3">Cytoplasm</location>
    </subcellularLocation>
</comment>
<keyword evidence="2 3" id="KW-0143">Chaperone</keyword>
<reference evidence="4 5" key="1">
    <citation type="journal article" date="2015" name="Genome Announc.">
        <title>Expanding the biotechnology potential of lactobacilli through comparative genomics of 213 strains and associated genera.</title>
        <authorList>
            <person name="Sun Z."/>
            <person name="Harris H.M."/>
            <person name="McCann A."/>
            <person name="Guo C."/>
            <person name="Argimon S."/>
            <person name="Zhang W."/>
            <person name="Yang X."/>
            <person name="Jeffery I.B."/>
            <person name="Cooney J.C."/>
            <person name="Kagawa T.F."/>
            <person name="Liu W."/>
            <person name="Song Y."/>
            <person name="Salvetti E."/>
            <person name="Wrobel A."/>
            <person name="Rasinkangas P."/>
            <person name="Parkhill J."/>
            <person name="Rea M.C."/>
            <person name="O'Sullivan O."/>
            <person name="Ritari J."/>
            <person name="Douillard F.P."/>
            <person name="Paul Ross R."/>
            <person name="Yang R."/>
            <person name="Briner A.E."/>
            <person name="Felis G.E."/>
            <person name="de Vos W.M."/>
            <person name="Barrangou R."/>
            <person name="Klaenhammer T.R."/>
            <person name="Caufield P.W."/>
            <person name="Cui Y."/>
            <person name="Zhang H."/>
            <person name="O'Toole P.W."/>
        </authorList>
    </citation>
    <scope>NUCLEOTIDE SEQUENCE [LARGE SCALE GENOMIC DNA]</scope>
    <source>
        <strain evidence="4 5">DSM 20515</strain>
    </source>
</reference>
<dbReference type="GO" id="GO:0005737">
    <property type="term" value="C:cytoplasm"/>
    <property type="evidence" value="ECO:0007669"/>
    <property type="project" value="UniProtKB-SubCell"/>
</dbReference>
<comment type="function">
    <text evidence="3">Required for maturation of urease via the functional incorporation of the urease nickel metallocenter.</text>
</comment>
<dbReference type="PANTHER" id="PTHR33643">
    <property type="entry name" value="UREASE ACCESSORY PROTEIN D"/>
    <property type="match status" value="1"/>
</dbReference>
<dbReference type="GO" id="GO:0016151">
    <property type="term" value="F:nickel cation binding"/>
    <property type="evidence" value="ECO:0007669"/>
    <property type="project" value="UniProtKB-UniRule"/>
</dbReference>
<organism evidence="4 5">
    <name type="scientific">Secundilactobacillus collinoides DSM 20515 = JCM 1123</name>
    <dbReference type="NCBI Taxonomy" id="1423733"/>
    <lineage>
        <taxon>Bacteria</taxon>
        <taxon>Bacillati</taxon>
        <taxon>Bacillota</taxon>
        <taxon>Bacilli</taxon>
        <taxon>Lactobacillales</taxon>
        <taxon>Lactobacillaceae</taxon>
        <taxon>Secundilactobacillus</taxon>
    </lineage>
</organism>
<gene>
    <name evidence="3" type="primary">ureD</name>
    <name evidence="4" type="ORF">FC82_GL001164</name>
</gene>
<protein>
    <recommendedName>
        <fullName evidence="3">Urease accessory protein UreD</fullName>
    </recommendedName>
</protein>
<comment type="subunit">
    <text evidence="3">UreD, UreF and UreG form a complex that acts as a GTP-hydrolysis-dependent molecular chaperone, activating the urease apoprotein by helping to assemble the nickel containing metallocenter of UreC. The UreE protein probably delivers the nickel.</text>
</comment>
<dbReference type="Proteomes" id="UP000051845">
    <property type="component" value="Unassembled WGS sequence"/>
</dbReference>
<evidence type="ECO:0000313" key="4">
    <source>
        <dbReference type="EMBL" id="KRM76683.1"/>
    </source>
</evidence>
<dbReference type="HAMAP" id="MF_01384">
    <property type="entry name" value="UreD"/>
    <property type="match status" value="1"/>
</dbReference>
<sequence>MIKSTPKTTGTLKLSVVRRDHQTVPDNVFFQGAFKLMRPQYLDSTGQVMYCLLNPGGGYLDGDRYHLEVTVGANADLYLTAQSATKIYKTPDDCVRQVNKLTVGENGILEFTADPVIAFENATYFQEQTIDLTPSSSLFITDMVTPGWSRDGKGFQYNSVTLKTQISINGHIRVIDNLVLNPAELAVQSMGMLETHTHYAGVYLIDPRIKTETEETLAQLLSERFPETAVGVSQLAIPGLAIRILGEHTQEVKAVADACQYFFRRQILKRDNELFQKY</sequence>
<keyword evidence="3" id="KW-0996">Nickel insertion</keyword>
<evidence type="ECO:0000256" key="1">
    <source>
        <dbReference type="ARBA" id="ARBA00007177"/>
    </source>
</evidence>
<comment type="caution">
    <text evidence="4">The sequence shown here is derived from an EMBL/GenBank/DDBJ whole genome shotgun (WGS) entry which is preliminary data.</text>
</comment>
<evidence type="ECO:0000256" key="2">
    <source>
        <dbReference type="ARBA" id="ARBA00023186"/>
    </source>
</evidence>
<dbReference type="InterPro" id="IPR002669">
    <property type="entry name" value="UreD"/>
</dbReference>
<dbReference type="PANTHER" id="PTHR33643:SF1">
    <property type="entry name" value="UREASE ACCESSORY PROTEIN D"/>
    <property type="match status" value="1"/>
</dbReference>
<dbReference type="AlphaFoldDB" id="A0A0R2BKZ8"/>
<comment type="similarity">
    <text evidence="1 3">Belongs to the UreD family.</text>
</comment>
<dbReference type="RefSeq" id="WP_056996388.1">
    <property type="nucleotide sequence ID" value="NZ_AYYR01000022.1"/>
</dbReference>
<evidence type="ECO:0000256" key="3">
    <source>
        <dbReference type="HAMAP-Rule" id="MF_01384"/>
    </source>
</evidence>
<proteinExistence type="inferred from homology"/>
<evidence type="ECO:0000313" key="5">
    <source>
        <dbReference type="Proteomes" id="UP000051845"/>
    </source>
</evidence>
<accession>A0A0R2BKZ8</accession>
<dbReference type="EMBL" id="AYYR01000022">
    <property type="protein sequence ID" value="KRM76683.1"/>
    <property type="molecule type" value="Genomic_DNA"/>
</dbReference>
<dbReference type="PATRIC" id="fig|1423733.4.peg.1227"/>
<dbReference type="Pfam" id="PF01774">
    <property type="entry name" value="UreD"/>
    <property type="match status" value="1"/>
</dbReference>